<evidence type="ECO:0000313" key="5">
    <source>
        <dbReference type="Proteomes" id="UP000682892"/>
    </source>
</evidence>
<reference evidence="4" key="3">
    <citation type="submission" date="2012-09" db="EMBL/GenBank/DDBJ databases">
        <authorList>
            <consortium name="VectorBase"/>
        </authorList>
    </citation>
    <scope>NUCLEOTIDE SEQUENCE</scope>
    <source>
        <strain evidence="4">Liverpool</strain>
    </source>
</reference>
<organism evidence="4 5">
    <name type="scientific">Aedes aegypti</name>
    <name type="common">Yellowfever mosquito</name>
    <name type="synonym">Culex aegypti</name>
    <dbReference type="NCBI Taxonomy" id="7159"/>
    <lineage>
        <taxon>Eukaryota</taxon>
        <taxon>Metazoa</taxon>
        <taxon>Ecdysozoa</taxon>
        <taxon>Arthropoda</taxon>
        <taxon>Hexapoda</taxon>
        <taxon>Insecta</taxon>
        <taxon>Pterygota</taxon>
        <taxon>Neoptera</taxon>
        <taxon>Endopterygota</taxon>
        <taxon>Diptera</taxon>
        <taxon>Nematocera</taxon>
        <taxon>Culicoidea</taxon>
        <taxon>Culicidae</taxon>
        <taxon>Culicinae</taxon>
        <taxon>Aedini</taxon>
        <taxon>Aedes</taxon>
        <taxon>Stegomyia</taxon>
    </lineage>
</organism>
<keyword evidence="1" id="KW-0863">Zinc-finger</keyword>
<dbReference type="GO" id="GO:1990116">
    <property type="term" value="P:ribosome-associated ubiquitin-dependent protein catabolic process"/>
    <property type="evidence" value="ECO:0007669"/>
    <property type="project" value="UniProtKB-UniRule"/>
</dbReference>
<keyword evidence="1" id="KW-0833">Ubl conjugation pathway</keyword>
<dbReference type="PhylomeDB" id="Q17IH3"/>
<keyword evidence="1" id="KW-0862">Zinc</keyword>
<evidence type="ECO:0000259" key="3">
    <source>
        <dbReference type="Pfam" id="PF22958"/>
    </source>
</evidence>
<dbReference type="eggNOG" id="KOG0803">
    <property type="taxonomic scope" value="Eukaryota"/>
</dbReference>
<dbReference type="PANTHER" id="PTHR12389">
    <property type="entry name" value="ZINC FINGER PROTEIN 294"/>
    <property type="match status" value="1"/>
</dbReference>
<gene>
    <name evidence="4" type="ORF">AaeL_AAEL002345</name>
</gene>
<keyword evidence="1" id="KW-0479">Metal-binding</keyword>
<comment type="catalytic activity">
    <reaction evidence="1">
        <text>S-ubiquitinyl-[E2 ubiquitin-conjugating enzyme]-L-cysteine + [acceptor protein]-L-lysine = [E2 ubiquitin-conjugating enzyme]-L-cysteine + N(6)-ubiquitinyl-[acceptor protein]-L-lysine.</text>
        <dbReference type="EC" id="2.3.2.27"/>
    </reaction>
</comment>
<reference evidence="4" key="2">
    <citation type="journal article" date="2007" name="Science">
        <title>Genome sequence of Aedes aegypti, a major arbovirus vector.</title>
        <authorList>
            <person name="Nene V."/>
            <person name="Wortman J.R."/>
            <person name="Lawson D."/>
            <person name="Haas B."/>
            <person name="Kodira C."/>
            <person name="Tu Z.J."/>
            <person name="Loftus B."/>
            <person name="Xi Z."/>
            <person name="Megy K."/>
            <person name="Grabherr M."/>
            <person name="Ren Q."/>
            <person name="Zdobnov E.M."/>
            <person name="Lobo N.F."/>
            <person name="Campbell K.S."/>
            <person name="Brown S.E."/>
            <person name="Bonaldo M.F."/>
            <person name="Zhu J."/>
            <person name="Sinkins S.P."/>
            <person name="Hogenkamp D.G."/>
            <person name="Amedeo P."/>
            <person name="Arensburger P."/>
            <person name="Atkinson P.W."/>
            <person name="Bidwell S."/>
            <person name="Biedler J."/>
            <person name="Birney E."/>
            <person name="Bruggner R.V."/>
            <person name="Costas J."/>
            <person name="Coy M.R."/>
            <person name="Crabtree J."/>
            <person name="Crawford M."/>
            <person name="Debruyn B."/>
            <person name="Decaprio D."/>
            <person name="Eiglmeier K."/>
            <person name="Eisenstadt E."/>
            <person name="El-Dorry H."/>
            <person name="Gelbart W.M."/>
            <person name="Gomes S.L."/>
            <person name="Hammond M."/>
            <person name="Hannick L.I."/>
            <person name="Hogan J.R."/>
            <person name="Holmes M.H."/>
            <person name="Jaffe D."/>
            <person name="Johnston J.S."/>
            <person name="Kennedy R.C."/>
            <person name="Koo H."/>
            <person name="Kravitz S."/>
            <person name="Kriventseva E.V."/>
            <person name="Kulp D."/>
            <person name="Labutti K."/>
            <person name="Lee E."/>
            <person name="Li S."/>
            <person name="Lovin D.D."/>
            <person name="Mao C."/>
            <person name="Mauceli E."/>
            <person name="Menck C.F."/>
            <person name="Miller J.R."/>
            <person name="Montgomery P."/>
            <person name="Mori A."/>
            <person name="Nascimento A.L."/>
            <person name="Naveira H.F."/>
            <person name="Nusbaum C."/>
            <person name="O'leary S."/>
            <person name="Orvis J."/>
            <person name="Pertea M."/>
            <person name="Quesneville H."/>
            <person name="Reidenbach K.R."/>
            <person name="Rogers Y.H."/>
            <person name="Roth C.W."/>
            <person name="Schneider J.R."/>
            <person name="Schatz M."/>
            <person name="Shumway M."/>
            <person name="Stanke M."/>
            <person name="Stinson E.O."/>
            <person name="Tubio J.M."/>
            <person name="Vanzee J.P."/>
            <person name="Verjovski-Almeida S."/>
            <person name="Werner D."/>
            <person name="White O."/>
            <person name="Wyder S."/>
            <person name="Zeng Q."/>
            <person name="Zhao Q."/>
            <person name="Zhao Y."/>
            <person name="Hill C.A."/>
            <person name="Raikhel A.S."/>
            <person name="Soares M.B."/>
            <person name="Knudson D.L."/>
            <person name="Lee N.H."/>
            <person name="Galagan J."/>
            <person name="Salzberg S.L."/>
            <person name="Paulsen I.T."/>
            <person name="Dimopoulos G."/>
            <person name="Collins F.H."/>
            <person name="Birren B."/>
            <person name="Fraser-Liggett C.M."/>
            <person name="Severson D.W."/>
        </authorList>
    </citation>
    <scope>NUCLEOTIDE SEQUENCE [LARGE SCALE GENOMIC DNA]</scope>
    <source>
        <strain evidence="4">Liverpool</strain>
    </source>
</reference>
<dbReference type="GO" id="GO:0016567">
    <property type="term" value="P:protein ubiquitination"/>
    <property type="evidence" value="ECO:0007669"/>
    <property type="project" value="UniProtKB-UniPathway"/>
</dbReference>
<sequence>MGGKRTKNNTKPSSSGRSAEMLGSTVPTLFGFTTLDSSKMPVVPSFVQIETHGEDIDPNLDDTFQIVLKKMLKKDPVTKTKALQEFTELIGKSDLEVVKSVLPFWPRLYSNLSTDVEHRVRESAQQAQSAMVTKAGKNIAPFLKQLAPAWISAQYDTYAPAASLAGQSFSSAFPASKLREVFVFCESEILDYYTKNLTVHTAITLSNPKSHSPEECENKYQRVLIASLRGYALYLSKMPEEQLQKSVEKNGLLLDNAKFWAYHKHKTPAVRSAWFEVISALLQYGTFLIEKHQQQITTSVFQFMDETDPTVVTHIWSSIILVQAKIPNWHTYLNFDKAVFPKLSKVLRSGASGNAACIFPHMLPLVSKFTREVLGDRMAKFQTLFFDGINEGLKAVHSSRTDITAISQAYYEVFQYVVIQTVKDDHLQSEEVASFCETMLEAHLVKVIEWCITTESSSGRYIFGNIASLLDYWCQYSASVKIYEQLLAKFWNRLYEVVELSVNNRVENIEQVSQSHVELVQNLKRTSHKRVKFNSGSAERQTSSSEQDQTNRQAEEHAHRFEDQLKTLVYKICRMYIGRITSTRSQALVLQLENLVRQFQCPQLFQFLAGGGEGVKLDGLFETFAGVWLNDERLQSEYIVEIVLVLYKYFPEEERVPMLNKWIKIANKTVQQWLILRALSHPLCQDRNITEFLTQSEVSQNLIQCARAVTQGDTKENMILLHKCFLISDSGDVLIDPATCAKIVETIATPLKNDGEIELKDTCASFLAQIMPVVCGDCRQGELQRRMFAMLFDFSAENSVSDYLSEDTLWEVTTAWQDALSSEDLTLDQELIEQCAEIVNKELKIFSDTEGFNLERFEKLAEVCTKLMMCSTESNKRDEPERCKQIDVIFNSMTEKESSEHRLSKDLLEKLAIYVELLNGGLMAKTGEYCSDLSTDAFTKNLRYLLIRELFCLNVVFKLSCNPKASPAGTNESRMDHDCDQDNEYDDDDAHMDDEENLIHRWSELMYEKVLSVIYAVAIGDTLLYSTNDLDNTVETLIISLQERLAMMMKLVKPATLDTLKQRLFRLANDSGLLWAKSVASLLESNQYSDAESGAVLLYEDASTVANSDDLITYINILQVLSRKMAPKCLPIRPNLFENYFDILVKLAATRSLIENHFTSNYNEVGDRKIIGNTLIVLHEIISKHNSAKCLLYNW</sequence>
<dbReference type="PANTHER" id="PTHR12389:SF0">
    <property type="entry name" value="E3 UBIQUITIN-PROTEIN LIGASE LISTERIN"/>
    <property type="match status" value="1"/>
</dbReference>
<dbReference type="Proteomes" id="UP000682892">
    <property type="component" value="Unassembled WGS sequence"/>
</dbReference>
<comment type="function">
    <text evidence="1">E3 ubiquitin-protein ligase. Component of the ribosome quality control complex (RQC), a ribosome-associated complex that mediates ubiquitination and extraction of incompletely synthesized nascent chains for proteasomal degradation.</text>
</comment>
<comment type="similarity">
    <text evidence="1">Belongs to the LTN1 family.</text>
</comment>
<dbReference type="InterPro" id="IPR039795">
    <property type="entry name" value="LTN1/Rkr1"/>
</dbReference>
<dbReference type="STRING" id="7159.Q17IH3"/>
<evidence type="ECO:0000256" key="2">
    <source>
        <dbReference type="SAM" id="MobiDB-lite"/>
    </source>
</evidence>
<feature type="region of interest" description="Disordered" evidence="2">
    <location>
        <begin position="1"/>
        <end position="21"/>
    </location>
</feature>
<dbReference type="PaxDb" id="7159-AAEL002345-PA"/>
<dbReference type="GO" id="GO:0072344">
    <property type="term" value="P:rescue of stalled ribosome"/>
    <property type="evidence" value="ECO:0007669"/>
    <property type="project" value="UniProtKB-UniRule"/>
</dbReference>
<feature type="domain" description="E3 ubiquitin-protein ligase listerin N-terminal" evidence="3">
    <location>
        <begin position="61"/>
        <end position="369"/>
    </location>
</feature>
<dbReference type="GO" id="GO:0008270">
    <property type="term" value="F:zinc ion binding"/>
    <property type="evidence" value="ECO:0007669"/>
    <property type="project" value="UniProtKB-KW"/>
</dbReference>
<dbReference type="EC" id="2.3.2.27" evidence="1"/>
<dbReference type="HOGENOM" id="CLU_002412_0_0_1"/>
<dbReference type="InterPro" id="IPR054476">
    <property type="entry name" value="Ltn1_N"/>
</dbReference>
<dbReference type="VEuPathDB" id="VectorBase:AAEL002345"/>
<dbReference type="GO" id="GO:1990112">
    <property type="term" value="C:RQC complex"/>
    <property type="evidence" value="ECO:0007669"/>
    <property type="project" value="UniProtKB-UniRule"/>
</dbReference>
<comment type="pathway">
    <text evidence="1">Protein modification; protein ubiquitination.</text>
</comment>
<dbReference type="EMBL" id="CH477239">
    <property type="protein sequence ID" value="EAT46496.1"/>
    <property type="molecule type" value="Genomic_DNA"/>
</dbReference>
<dbReference type="SUPFAM" id="SSF48371">
    <property type="entry name" value="ARM repeat"/>
    <property type="match status" value="1"/>
</dbReference>
<dbReference type="GO" id="GO:0043023">
    <property type="term" value="F:ribosomal large subunit binding"/>
    <property type="evidence" value="ECO:0007669"/>
    <property type="project" value="TreeGrafter"/>
</dbReference>
<name>Q17IH3_AEDAE</name>
<proteinExistence type="inferred from homology"/>
<feature type="region of interest" description="Disordered" evidence="2">
    <location>
        <begin position="533"/>
        <end position="558"/>
    </location>
</feature>
<evidence type="ECO:0000256" key="1">
    <source>
        <dbReference type="RuleBase" id="RU367090"/>
    </source>
</evidence>
<dbReference type="Pfam" id="PF22958">
    <property type="entry name" value="Ltn1_1st"/>
    <property type="match status" value="1"/>
</dbReference>
<evidence type="ECO:0000313" key="4">
    <source>
        <dbReference type="EMBL" id="EAT46496.1"/>
    </source>
</evidence>
<comment type="subunit">
    <text evidence="1">Component of the ribosome quality control complex (RQC).</text>
</comment>
<dbReference type="Gene3D" id="1.25.10.10">
    <property type="entry name" value="Leucine-rich Repeat Variant"/>
    <property type="match status" value="1"/>
</dbReference>
<dbReference type="InterPro" id="IPR011989">
    <property type="entry name" value="ARM-like"/>
</dbReference>
<dbReference type="UniPathway" id="UPA00143"/>
<dbReference type="GO" id="GO:0005829">
    <property type="term" value="C:cytosol"/>
    <property type="evidence" value="ECO:0007669"/>
    <property type="project" value="UniProtKB-UniRule"/>
</dbReference>
<keyword evidence="1" id="KW-0808">Transferase</keyword>
<protein>
    <recommendedName>
        <fullName evidence="1">E3 ubiquitin-protein ligase listerin</fullName>
        <ecNumber evidence="1">2.3.2.27</ecNumber>
    </recommendedName>
    <alternativeName>
        <fullName evidence="1">RING-type E3 ubiquitin transferase listerin</fullName>
    </alternativeName>
</protein>
<reference evidence="4" key="1">
    <citation type="submission" date="2005-10" db="EMBL/GenBank/DDBJ databases">
        <authorList>
            <person name="Loftus B.J."/>
            <person name="Nene V.M."/>
            <person name="Hannick L.I."/>
            <person name="Bidwell S."/>
            <person name="Haas B."/>
            <person name="Amedeo P."/>
            <person name="Orvis J."/>
            <person name="Wortman J.R."/>
            <person name="White O.R."/>
            <person name="Salzberg S."/>
            <person name="Shumway M."/>
            <person name="Koo H."/>
            <person name="Zhao Y."/>
            <person name="Holmes M."/>
            <person name="Miller J."/>
            <person name="Schatz M."/>
            <person name="Pop M."/>
            <person name="Pai G."/>
            <person name="Utterback T."/>
            <person name="Rogers Y.-H."/>
            <person name="Kravitz S."/>
            <person name="Fraser C.M."/>
        </authorList>
    </citation>
    <scope>NUCLEOTIDE SEQUENCE</scope>
    <source>
        <strain evidence="4">Liverpool</strain>
    </source>
</reference>
<dbReference type="AlphaFoldDB" id="Q17IH3"/>
<dbReference type="GO" id="GO:0061630">
    <property type="term" value="F:ubiquitin protein ligase activity"/>
    <property type="evidence" value="ECO:0007669"/>
    <property type="project" value="UniProtKB-UniRule"/>
</dbReference>
<dbReference type="InterPro" id="IPR016024">
    <property type="entry name" value="ARM-type_fold"/>
</dbReference>
<accession>Q17IH3</accession>
<feature type="compositionally biased region" description="Polar residues" evidence="2">
    <location>
        <begin position="534"/>
        <end position="552"/>
    </location>
</feature>